<organism evidence="2 3">
    <name type="scientific">Mya arenaria</name>
    <name type="common">Soft-shell clam</name>
    <dbReference type="NCBI Taxonomy" id="6604"/>
    <lineage>
        <taxon>Eukaryota</taxon>
        <taxon>Metazoa</taxon>
        <taxon>Spiralia</taxon>
        <taxon>Lophotrochozoa</taxon>
        <taxon>Mollusca</taxon>
        <taxon>Bivalvia</taxon>
        <taxon>Autobranchia</taxon>
        <taxon>Heteroconchia</taxon>
        <taxon>Euheterodonta</taxon>
        <taxon>Imparidentia</taxon>
        <taxon>Neoheterodontei</taxon>
        <taxon>Myida</taxon>
        <taxon>Myoidea</taxon>
        <taxon>Myidae</taxon>
        <taxon>Mya</taxon>
    </lineage>
</organism>
<dbReference type="EMBL" id="CP111017">
    <property type="protein sequence ID" value="WAR06871.1"/>
    <property type="molecule type" value="Genomic_DNA"/>
</dbReference>
<proteinExistence type="predicted"/>
<accession>A0ABY7EDR0</accession>
<evidence type="ECO:0000256" key="1">
    <source>
        <dbReference type="SAM" id="MobiDB-lite"/>
    </source>
</evidence>
<reference evidence="2" key="1">
    <citation type="submission" date="2022-11" db="EMBL/GenBank/DDBJ databases">
        <title>Centuries of genome instability and evolution in soft-shell clam transmissible cancer (bioRxiv).</title>
        <authorList>
            <person name="Hart S.F.M."/>
            <person name="Yonemitsu M.A."/>
            <person name="Giersch R.M."/>
            <person name="Beal B.F."/>
            <person name="Arriagada G."/>
            <person name="Davis B.W."/>
            <person name="Ostrander E.A."/>
            <person name="Goff S.P."/>
            <person name="Metzger M.J."/>
        </authorList>
    </citation>
    <scope>NUCLEOTIDE SEQUENCE</scope>
    <source>
        <strain evidence="2">MELC-2E11</strain>
        <tissue evidence="2">Siphon/mantle</tissue>
    </source>
</reference>
<dbReference type="PANTHER" id="PTHR47331:SF1">
    <property type="entry name" value="GAG-LIKE PROTEIN"/>
    <property type="match status" value="1"/>
</dbReference>
<feature type="non-terminal residue" evidence="2">
    <location>
        <position position="1"/>
    </location>
</feature>
<sequence length="416" mass="46387">MAATTCSKETYKDKELIRSLESEKGSHSSKRSASSHSSATKVSVAAEAASLKAKLKYIDIESKMKADLERLETIKQLEVVSAKAEVLDVSILFRQVFTEFIYKEAKIACDPLTSVQSLKDTHDTESRNTGSPKSQKGPRDGVKSLGGRSFFSDSKEKYSEKTRTTFCFLCKIGHDINECRILSLTLHLDTCEALGLSGTPVRLSLSTMTSEDKIVNSQKVKGLLVRWSIVGVVRHSCIDEDSMGLSHRSFAHELPSELRVGENNCAHSVLFSLRTSVKELISSDVLLLMERDFKDSEPDDFGEVTTVELHHFSDASTVGYGQCSYVRLINCDNKIHCALLMEKSRVVPLRPITIPRLERRLTEGAVKKPKSGLLRSNSRIIEPLSVSEMQEAEVVTCKLAQAEEFKDDIHRLHECR</sequence>
<evidence type="ECO:0000313" key="2">
    <source>
        <dbReference type="EMBL" id="WAR06871.1"/>
    </source>
</evidence>
<dbReference type="Pfam" id="PF05380">
    <property type="entry name" value="Peptidase_A17"/>
    <property type="match status" value="1"/>
</dbReference>
<evidence type="ECO:0000313" key="3">
    <source>
        <dbReference type="Proteomes" id="UP001164746"/>
    </source>
</evidence>
<keyword evidence="3" id="KW-1185">Reference proteome</keyword>
<dbReference type="InterPro" id="IPR008042">
    <property type="entry name" value="Retrotrans_Pao"/>
</dbReference>
<gene>
    <name evidence="2" type="ORF">MAR_016829</name>
</gene>
<dbReference type="PANTHER" id="PTHR47331">
    <property type="entry name" value="PHD-TYPE DOMAIN-CONTAINING PROTEIN"/>
    <property type="match status" value="1"/>
</dbReference>
<name>A0ABY7EDR0_MYAAR</name>
<feature type="region of interest" description="Disordered" evidence="1">
    <location>
        <begin position="118"/>
        <end position="148"/>
    </location>
</feature>
<dbReference type="Proteomes" id="UP001164746">
    <property type="component" value="Chromosome 6"/>
</dbReference>
<protein>
    <submittedName>
        <fullName evidence="2">Uncharacterized protein</fullName>
    </submittedName>
</protein>